<protein>
    <submittedName>
        <fullName evidence="1">Uncharacterized protein</fullName>
    </submittedName>
</protein>
<feature type="non-terminal residue" evidence="1">
    <location>
        <position position="1"/>
    </location>
</feature>
<keyword evidence="2" id="KW-1185">Reference proteome</keyword>
<reference evidence="2" key="1">
    <citation type="submission" date="2022-10" db="EMBL/GenBank/DDBJ databases">
        <title>Genome assembly of Pristionchus species.</title>
        <authorList>
            <person name="Yoshida K."/>
            <person name="Sommer R.J."/>
        </authorList>
    </citation>
    <scope>NUCLEOTIDE SEQUENCE [LARGE SCALE GENOMIC DNA]</scope>
    <source>
        <strain evidence="2">RS5460</strain>
    </source>
</reference>
<evidence type="ECO:0000313" key="2">
    <source>
        <dbReference type="Proteomes" id="UP001328107"/>
    </source>
</evidence>
<dbReference type="EMBL" id="BTRK01000002">
    <property type="protein sequence ID" value="GMR39331.1"/>
    <property type="molecule type" value="Genomic_DNA"/>
</dbReference>
<comment type="caution">
    <text evidence="1">The sequence shown here is derived from an EMBL/GenBank/DDBJ whole genome shotgun (WGS) entry which is preliminary data.</text>
</comment>
<accession>A0AAN4ZEK1</accession>
<evidence type="ECO:0000313" key="1">
    <source>
        <dbReference type="EMBL" id="GMR39331.1"/>
    </source>
</evidence>
<name>A0AAN4ZEK1_9BILA</name>
<sequence length="91" mass="9819">DTCMVSASLSNRGELTSYVTFLHIRSTATPQNTSNVVPGRTLTVSPSSSFRIAYIHTPLLFFLHLTPLTGIASSPGVVYALSSDFGWTVQQ</sequence>
<proteinExistence type="predicted"/>
<dbReference type="AlphaFoldDB" id="A0AAN4ZEK1"/>
<dbReference type="Proteomes" id="UP001328107">
    <property type="component" value="Unassembled WGS sequence"/>
</dbReference>
<gene>
    <name evidence="1" type="ORF">PMAYCL1PPCAC_09526</name>
</gene>
<organism evidence="1 2">
    <name type="scientific">Pristionchus mayeri</name>
    <dbReference type="NCBI Taxonomy" id="1317129"/>
    <lineage>
        <taxon>Eukaryota</taxon>
        <taxon>Metazoa</taxon>
        <taxon>Ecdysozoa</taxon>
        <taxon>Nematoda</taxon>
        <taxon>Chromadorea</taxon>
        <taxon>Rhabditida</taxon>
        <taxon>Rhabditina</taxon>
        <taxon>Diplogasteromorpha</taxon>
        <taxon>Diplogasteroidea</taxon>
        <taxon>Neodiplogasteridae</taxon>
        <taxon>Pristionchus</taxon>
    </lineage>
</organism>